<keyword evidence="17 20" id="KW-0472">Membrane</keyword>
<evidence type="ECO:0000256" key="2">
    <source>
        <dbReference type="ARBA" id="ARBA00004162"/>
    </source>
</evidence>
<evidence type="ECO:0000256" key="18">
    <source>
        <dbReference type="ARBA" id="ARBA00023157"/>
    </source>
</evidence>
<keyword evidence="7 20" id="KW-0813">Transport</keyword>
<evidence type="ECO:0000256" key="11">
    <source>
        <dbReference type="ARBA" id="ARBA00022723"/>
    </source>
</evidence>
<dbReference type="CDD" id="cd03470">
    <property type="entry name" value="Rieske_cytochrome_bc1"/>
    <property type="match status" value="1"/>
</dbReference>
<evidence type="ECO:0000256" key="19">
    <source>
        <dbReference type="ARBA" id="ARBA00029351"/>
    </source>
</evidence>
<evidence type="ECO:0000256" key="9">
    <source>
        <dbReference type="ARBA" id="ARBA00022692"/>
    </source>
</evidence>
<dbReference type="PROSITE" id="PS51296">
    <property type="entry name" value="RIESKE"/>
    <property type="match status" value="1"/>
</dbReference>
<dbReference type="Pfam" id="PF10399">
    <property type="entry name" value="UCR_Fe-S_N"/>
    <property type="match status" value="1"/>
</dbReference>
<dbReference type="NCBIfam" id="TIGR01416">
    <property type="entry name" value="Rieske_proteo"/>
    <property type="match status" value="1"/>
</dbReference>
<evidence type="ECO:0000256" key="13">
    <source>
        <dbReference type="ARBA" id="ARBA00022982"/>
    </source>
</evidence>
<evidence type="ECO:0000256" key="8">
    <source>
        <dbReference type="ARBA" id="ARBA00022475"/>
    </source>
</evidence>
<keyword evidence="9 20" id="KW-0812">Transmembrane</keyword>
<evidence type="ECO:0000256" key="14">
    <source>
        <dbReference type="ARBA" id="ARBA00022989"/>
    </source>
</evidence>
<evidence type="ECO:0000313" key="24">
    <source>
        <dbReference type="EMBL" id="MFC4308960.1"/>
    </source>
</evidence>
<evidence type="ECO:0000256" key="7">
    <source>
        <dbReference type="ARBA" id="ARBA00022448"/>
    </source>
</evidence>
<dbReference type="Pfam" id="PF00355">
    <property type="entry name" value="Rieske"/>
    <property type="match status" value="1"/>
</dbReference>
<comment type="miscellaneous">
    <text evidence="20">The Rieske protein is a high potential 2Fe-2S protein.</text>
</comment>
<keyword evidence="12" id="KW-1278">Translocase</keyword>
<comment type="catalytic activity">
    <reaction evidence="19 20">
        <text>a quinol + 2 Fe(III)-[cytochrome c](out) = a quinone + 2 Fe(II)-[cytochrome c](out) + 2 H(+)(out)</text>
        <dbReference type="Rhea" id="RHEA:11484"/>
        <dbReference type="Rhea" id="RHEA-COMP:10350"/>
        <dbReference type="Rhea" id="RHEA-COMP:14399"/>
        <dbReference type="ChEBI" id="CHEBI:15378"/>
        <dbReference type="ChEBI" id="CHEBI:24646"/>
        <dbReference type="ChEBI" id="CHEBI:29033"/>
        <dbReference type="ChEBI" id="CHEBI:29034"/>
        <dbReference type="ChEBI" id="CHEBI:132124"/>
        <dbReference type="EC" id="7.1.1.8"/>
    </reaction>
</comment>
<comment type="subunit">
    <text evidence="4 21">The main subunits of complex b-c1 are: cytochrome b, cytochrome c1 and the Rieske protein.</text>
</comment>
<name>A0ABV8SNS5_9GAMM</name>
<dbReference type="Gene3D" id="2.102.10.10">
    <property type="entry name" value="Rieske [2Fe-2S] iron-sulphur domain"/>
    <property type="match status" value="1"/>
</dbReference>
<reference evidence="25" key="1">
    <citation type="journal article" date="2019" name="Int. J. Syst. Evol. Microbiol.">
        <title>The Global Catalogue of Microorganisms (GCM) 10K type strain sequencing project: providing services to taxonomists for standard genome sequencing and annotation.</title>
        <authorList>
            <consortium name="The Broad Institute Genomics Platform"/>
            <consortium name="The Broad Institute Genome Sequencing Center for Infectious Disease"/>
            <person name="Wu L."/>
            <person name="Ma J."/>
        </authorList>
    </citation>
    <scope>NUCLEOTIDE SEQUENCE [LARGE SCALE GENOMIC DNA]</scope>
    <source>
        <strain evidence="25">CGMCC 1.10759</strain>
    </source>
</reference>
<sequence length="203" mass="22002">MTSEVDKDGVDGGRRHFLLVATTVTGIAGAAMTAVPFLASWKPSARAQALGAPVEQDISKLESGSMVKVNWRGQAIFIVRRSPEMMKQLEDPSLADRLRDPKSEQSDQPKYAKNEVRSLKPEYLVLVGVCTHLGCAPMSRFQAADAELGADWPGGFYCPCHGSKFDLAGRVFKDVPAPLNLKVPPYRFITDGVVQIGVDAEVA</sequence>
<dbReference type="PRINTS" id="PR00162">
    <property type="entry name" value="RIESKE"/>
</dbReference>
<dbReference type="PANTHER" id="PTHR10134">
    <property type="entry name" value="CYTOCHROME B-C1 COMPLEX SUBUNIT RIESKE, MITOCHONDRIAL"/>
    <property type="match status" value="1"/>
</dbReference>
<feature type="domain" description="Rieske" evidence="23">
    <location>
        <begin position="90"/>
        <end position="195"/>
    </location>
</feature>
<keyword evidence="13 20" id="KW-0249">Electron transport</keyword>
<comment type="caution">
    <text evidence="24">The sequence shown here is derived from an EMBL/GenBank/DDBJ whole genome shotgun (WGS) entry which is preliminary data.</text>
</comment>
<comment type="cofactor">
    <cofactor evidence="20">
        <name>[2Fe-2S] cluster</name>
        <dbReference type="ChEBI" id="CHEBI:190135"/>
    </cofactor>
    <text evidence="20">Binds 1 [2Fe-2S] cluster per subunit.</text>
</comment>
<keyword evidence="18" id="KW-1015">Disulfide bond</keyword>
<accession>A0ABV8SNS5</accession>
<evidence type="ECO:0000256" key="16">
    <source>
        <dbReference type="ARBA" id="ARBA00023014"/>
    </source>
</evidence>
<dbReference type="EMBL" id="JBHSDU010000003">
    <property type="protein sequence ID" value="MFC4308960.1"/>
    <property type="molecule type" value="Genomic_DNA"/>
</dbReference>
<gene>
    <name evidence="24" type="primary">petA</name>
    <name evidence="24" type="ORF">ACFPN2_07710</name>
</gene>
<evidence type="ECO:0000256" key="15">
    <source>
        <dbReference type="ARBA" id="ARBA00023004"/>
    </source>
</evidence>
<dbReference type="InterPro" id="IPR019470">
    <property type="entry name" value="Ubiq_cytC_Rdtase_Fe-S_su_TAT"/>
</dbReference>
<evidence type="ECO:0000313" key="25">
    <source>
        <dbReference type="Proteomes" id="UP001595904"/>
    </source>
</evidence>
<organism evidence="24 25">
    <name type="scientific">Steroidobacter flavus</name>
    <dbReference type="NCBI Taxonomy" id="1842136"/>
    <lineage>
        <taxon>Bacteria</taxon>
        <taxon>Pseudomonadati</taxon>
        <taxon>Pseudomonadota</taxon>
        <taxon>Gammaproteobacteria</taxon>
        <taxon>Steroidobacterales</taxon>
        <taxon>Steroidobacteraceae</taxon>
        <taxon>Steroidobacter</taxon>
    </lineage>
</organism>
<dbReference type="InterPro" id="IPR005805">
    <property type="entry name" value="Rieske_Fe-S_prot_C"/>
</dbReference>
<comment type="function">
    <text evidence="1">Component of the ubiquinol-cytochrome c reductase complex (complex III or cytochrome b-c1 complex), which is a respiratory chain that generates an electrochemical potential coupled to ATP synthesis.</text>
</comment>
<keyword evidence="10" id="KW-0001">2Fe-2S</keyword>
<keyword evidence="8" id="KW-1003">Cell membrane</keyword>
<feature type="transmembrane region" description="Helical" evidence="20">
    <location>
        <begin position="17"/>
        <end position="39"/>
    </location>
</feature>
<comment type="subcellular location">
    <subcellularLocation>
        <location evidence="2">Cell membrane</location>
        <topology evidence="2">Single-pass membrane protein</topology>
    </subcellularLocation>
</comment>
<evidence type="ECO:0000256" key="1">
    <source>
        <dbReference type="ARBA" id="ARBA00002444"/>
    </source>
</evidence>
<keyword evidence="25" id="KW-1185">Reference proteome</keyword>
<evidence type="ECO:0000256" key="21">
    <source>
        <dbReference type="RuleBase" id="RU004497"/>
    </source>
</evidence>
<dbReference type="InterPro" id="IPR014349">
    <property type="entry name" value="Rieske_Fe-S_prot"/>
</dbReference>
<dbReference type="EC" id="7.1.1.8" evidence="5 20"/>
<evidence type="ECO:0000256" key="5">
    <source>
        <dbReference type="ARBA" id="ARBA00012951"/>
    </source>
</evidence>
<evidence type="ECO:0000256" key="6">
    <source>
        <dbReference type="ARBA" id="ARBA00019816"/>
    </source>
</evidence>
<dbReference type="PROSITE" id="PS51318">
    <property type="entry name" value="TAT"/>
    <property type="match status" value="1"/>
</dbReference>
<evidence type="ECO:0000256" key="4">
    <source>
        <dbReference type="ARBA" id="ARBA00011649"/>
    </source>
</evidence>
<dbReference type="Gene3D" id="1.20.5.510">
    <property type="entry name" value="Single helix bin"/>
    <property type="match status" value="1"/>
</dbReference>
<evidence type="ECO:0000256" key="22">
    <source>
        <dbReference type="SAM" id="MobiDB-lite"/>
    </source>
</evidence>
<proteinExistence type="inferred from homology"/>
<keyword evidence="16" id="KW-0411">Iron-sulfur</keyword>
<keyword evidence="14 20" id="KW-1133">Transmembrane helix</keyword>
<dbReference type="InterPro" id="IPR036922">
    <property type="entry name" value="Rieske_2Fe-2S_sf"/>
</dbReference>
<dbReference type="InterPro" id="IPR017941">
    <property type="entry name" value="Rieske_2Fe-2S"/>
</dbReference>
<evidence type="ECO:0000256" key="17">
    <source>
        <dbReference type="ARBA" id="ARBA00023136"/>
    </source>
</evidence>
<evidence type="ECO:0000256" key="12">
    <source>
        <dbReference type="ARBA" id="ARBA00022967"/>
    </source>
</evidence>
<dbReference type="InterPro" id="IPR006317">
    <property type="entry name" value="Ubiquinol_cyt_c_Rdtase_Fe-S-su"/>
</dbReference>
<dbReference type="Proteomes" id="UP001595904">
    <property type="component" value="Unassembled WGS sequence"/>
</dbReference>
<evidence type="ECO:0000256" key="3">
    <source>
        <dbReference type="ARBA" id="ARBA00010651"/>
    </source>
</evidence>
<keyword evidence="11" id="KW-0479">Metal-binding</keyword>
<protein>
    <recommendedName>
        <fullName evidence="6 20">Ubiquinol-cytochrome c reductase iron-sulfur subunit</fullName>
        <ecNumber evidence="5 20">7.1.1.8</ecNumber>
    </recommendedName>
</protein>
<feature type="region of interest" description="Disordered" evidence="22">
    <location>
        <begin position="91"/>
        <end position="112"/>
    </location>
</feature>
<evidence type="ECO:0000256" key="20">
    <source>
        <dbReference type="RuleBase" id="RU004494"/>
    </source>
</evidence>
<comment type="similarity">
    <text evidence="3">Belongs to the Rieske iron-sulfur protein family.</text>
</comment>
<evidence type="ECO:0000256" key="10">
    <source>
        <dbReference type="ARBA" id="ARBA00022714"/>
    </source>
</evidence>
<evidence type="ECO:0000259" key="23">
    <source>
        <dbReference type="PROSITE" id="PS51296"/>
    </source>
</evidence>
<keyword evidence="15" id="KW-0408">Iron</keyword>
<dbReference type="SUPFAM" id="SSF50022">
    <property type="entry name" value="ISP domain"/>
    <property type="match status" value="1"/>
</dbReference>
<dbReference type="RefSeq" id="WP_380596030.1">
    <property type="nucleotide sequence ID" value="NZ_JBHSDU010000003.1"/>
</dbReference>
<dbReference type="InterPro" id="IPR006311">
    <property type="entry name" value="TAT_signal"/>
</dbReference>